<reference evidence="7" key="1">
    <citation type="submission" date="2023-02" db="EMBL/GenBank/DDBJ databases">
        <title>Identification and recombinant expression of a fungal hydrolase from Papiliotrema laurentii that hydrolyzes apple cutin and clears colloidal polyester polyurethane.</title>
        <authorList>
            <consortium name="DOE Joint Genome Institute"/>
            <person name="Roman V.A."/>
            <person name="Bojanowski C."/>
            <person name="Crable B.R."/>
            <person name="Wagner D.N."/>
            <person name="Hung C.S."/>
            <person name="Nadeau L.J."/>
            <person name="Schratz L."/>
            <person name="Haridas S."/>
            <person name="Pangilinan J."/>
            <person name="Lipzen A."/>
            <person name="Na H."/>
            <person name="Yan M."/>
            <person name="Ng V."/>
            <person name="Grigoriev I.V."/>
            <person name="Spatafora J.W."/>
            <person name="Barlow D."/>
            <person name="Biffinger J."/>
            <person name="Kelley-Loughnane N."/>
            <person name="Varaljay V.A."/>
            <person name="Crookes-Goodson W.J."/>
        </authorList>
    </citation>
    <scope>NUCLEOTIDE SEQUENCE</scope>
    <source>
        <strain evidence="7">5307AH</strain>
    </source>
</reference>
<comment type="caution">
    <text evidence="7">The sequence shown here is derived from an EMBL/GenBank/DDBJ whole genome shotgun (WGS) entry which is preliminary data.</text>
</comment>
<evidence type="ECO:0000256" key="4">
    <source>
        <dbReference type="ARBA" id="ARBA00022884"/>
    </source>
</evidence>
<keyword evidence="8" id="KW-1185">Reference proteome</keyword>
<dbReference type="SUPFAM" id="SSF54768">
    <property type="entry name" value="dsRNA-binding domain-like"/>
    <property type="match status" value="1"/>
</dbReference>
<name>A0AAD9FTD4_PAPLA</name>
<dbReference type="AlphaFoldDB" id="A0AAD9FTD4"/>
<dbReference type="PROSITE" id="PS50142">
    <property type="entry name" value="RNASE_3_2"/>
    <property type="match status" value="1"/>
</dbReference>
<dbReference type="EMBL" id="JAODAN010000003">
    <property type="protein sequence ID" value="KAK1925766.1"/>
    <property type="molecule type" value="Genomic_DNA"/>
</dbReference>
<dbReference type="GO" id="GO:0034475">
    <property type="term" value="P:U4 snRNA 3'-end processing"/>
    <property type="evidence" value="ECO:0007669"/>
    <property type="project" value="TreeGrafter"/>
</dbReference>
<dbReference type="Gene3D" id="1.10.1520.10">
    <property type="entry name" value="Ribonuclease III domain"/>
    <property type="match status" value="1"/>
</dbReference>
<dbReference type="GO" id="GO:0006369">
    <property type="term" value="P:termination of RNA polymerase II transcription"/>
    <property type="evidence" value="ECO:0007669"/>
    <property type="project" value="TreeGrafter"/>
</dbReference>
<evidence type="ECO:0000313" key="8">
    <source>
        <dbReference type="Proteomes" id="UP001182556"/>
    </source>
</evidence>
<dbReference type="SUPFAM" id="SSF69065">
    <property type="entry name" value="RNase III domain-like"/>
    <property type="match status" value="1"/>
</dbReference>
<keyword evidence="4" id="KW-0694">RNA-binding</keyword>
<dbReference type="GO" id="GO:0004525">
    <property type="term" value="F:ribonuclease III activity"/>
    <property type="evidence" value="ECO:0007669"/>
    <property type="project" value="InterPro"/>
</dbReference>
<dbReference type="Gene3D" id="3.30.160.20">
    <property type="match status" value="1"/>
</dbReference>
<organism evidence="7 8">
    <name type="scientific">Papiliotrema laurentii</name>
    <name type="common">Cryptococcus laurentii</name>
    <dbReference type="NCBI Taxonomy" id="5418"/>
    <lineage>
        <taxon>Eukaryota</taxon>
        <taxon>Fungi</taxon>
        <taxon>Dikarya</taxon>
        <taxon>Basidiomycota</taxon>
        <taxon>Agaricomycotina</taxon>
        <taxon>Tremellomycetes</taxon>
        <taxon>Tremellales</taxon>
        <taxon>Rhynchogastremaceae</taxon>
        <taxon>Papiliotrema</taxon>
    </lineage>
</organism>
<sequence>MVMDQAYNGKIYRYAVPPLPADLPLPPLPPIPIARLREIALTHTSFHGVHRQTHDLDTARYSEIKDYEKLEFLGDRILSLCVDMMVHEVFPGMRQGVASMLHDQMVRNELLAEISDRYGLPDRLRVSHDARYTTRVRAKARASVFESYIAGVFYAYLEGSDLDSSQITAFMTSDEVSTAVTAEDISEPDSVPVQPPTNPRDEQEESKEISQQDTNMSTNIFTSPEPANNGDAIAPPPDHATPPAPAWEAPTSRKRTYGEALDHTYTWLRPLFRPVLDHALKAKQEYQKKLEADKKATDALPELSRVVEEELLARGVVNALNQYCEETFDKMPDYHCERRGEHEWQVTCTVTTLTGERFEGRGVKKTKRQAKAIATYQIGIQMKLFQ</sequence>
<dbReference type="GO" id="GO:0006364">
    <property type="term" value="P:rRNA processing"/>
    <property type="evidence" value="ECO:0007669"/>
    <property type="project" value="TreeGrafter"/>
</dbReference>
<dbReference type="SMART" id="SM00358">
    <property type="entry name" value="DSRM"/>
    <property type="match status" value="1"/>
</dbReference>
<evidence type="ECO:0000313" key="7">
    <source>
        <dbReference type="EMBL" id="KAK1925766.1"/>
    </source>
</evidence>
<dbReference type="Pfam" id="PF00636">
    <property type="entry name" value="Ribonuclease_3"/>
    <property type="match status" value="1"/>
</dbReference>
<dbReference type="CDD" id="cd00048">
    <property type="entry name" value="DSRM_SF"/>
    <property type="match status" value="1"/>
</dbReference>
<feature type="domain" description="RNase III" evidence="6">
    <location>
        <begin position="36"/>
        <end position="153"/>
    </location>
</feature>
<evidence type="ECO:0000256" key="5">
    <source>
        <dbReference type="SAM" id="MobiDB-lite"/>
    </source>
</evidence>
<evidence type="ECO:0000259" key="6">
    <source>
        <dbReference type="PROSITE" id="PS50142"/>
    </source>
</evidence>
<protein>
    <submittedName>
        <fullName evidence="7">Ribonuclease III domain-containing protein</fullName>
    </submittedName>
</protein>
<keyword evidence="2" id="KW-0255">Endonuclease</keyword>
<dbReference type="PANTHER" id="PTHR11207:SF0">
    <property type="entry name" value="RIBONUCLEASE 3"/>
    <property type="match status" value="1"/>
</dbReference>
<feature type="region of interest" description="Disordered" evidence="5">
    <location>
        <begin position="179"/>
        <end position="251"/>
    </location>
</feature>
<keyword evidence="3" id="KW-0378">Hydrolase</keyword>
<evidence type="ECO:0000256" key="2">
    <source>
        <dbReference type="ARBA" id="ARBA00022759"/>
    </source>
</evidence>
<dbReference type="InterPro" id="IPR000999">
    <property type="entry name" value="RNase_III_dom"/>
</dbReference>
<dbReference type="InterPro" id="IPR036389">
    <property type="entry name" value="RNase_III_sf"/>
</dbReference>
<gene>
    <name evidence="7" type="ORF">DB88DRAFT_210625</name>
</gene>
<accession>A0AAD9FTD4</accession>
<feature type="compositionally biased region" description="Pro residues" evidence="5">
    <location>
        <begin position="234"/>
        <end position="245"/>
    </location>
</feature>
<feature type="compositionally biased region" description="Polar residues" evidence="5">
    <location>
        <begin position="209"/>
        <end position="226"/>
    </location>
</feature>
<dbReference type="GO" id="GO:0003723">
    <property type="term" value="F:RNA binding"/>
    <property type="evidence" value="ECO:0007669"/>
    <property type="project" value="UniProtKB-KW"/>
</dbReference>
<dbReference type="PANTHER" id="PTHR11207">
    <property type="entry name" value="RIBONUCLEASE III"/>
    <property type="match status" value="1"/>
</dbReference>
<dbReference type="CDD" id="cd00593">
    <property type="entry name" value="RIBOc"/>
    <property type="match status" value="1"/>
</dbReference>
<dbReference type="SMART" id="SM00535">
    <property type="entry name" value="RIBOc"/>
    <property type="match status" value="1"/>
</dbReference>
<dbReference type="InterPro" id="IPR014720">
    <property type="entry name" value="dsRBD_dom"/>
</dbReference>
<dbReference type="PROSITE" id="PS00517">
    <property type="entry name" value="RNASE_3_1"/>
    <property type="match status" value="1"/>
</dbReference>
<dbReference type="GO" id="GO:0005654">
    <property type="term" value="C:nucleoplasm"/>
    <property type="evidence" value="ECO:0007669"/>
    <property type="project" value="TreeGrafter"/>
</dbReference>
<proteinExistence type="predicted"/>
<evidence type="ECO:0000256" key="1">
    <source>
        <dbReference type="ARBA" id="ARBA00022722"/>
    </source>
</evidence>
<dbReference type="Proteomes" id="UP001182556">
    <property type="component" value="Unassembled WGS sequence"/>
</dbReference>
<evidence type="ECO:0000256" key="3">
    <source>
        <dbReference type="ARBA" id="ARBA00022801"/>
    </source>
</evidence>
<keyword evidence="1" id="KW-0540">Nuclease</keyword>